<organism evidence="3 4">
    <name type="scientific">Geopseudomonas sagittaria</name>
    <dbReference type="NCBI Taxonomy" id="1135990"/>
    <lineage>
        <taxon>Bacteria</taxon>
        <taxon>Pseudomonadati</taxon>
        <taxon>Pseudomonadota</taxon>
        <taxon>Gammaproteobacteria</taxon>
        <taxon>Pseudomonadales</taxon>
        <taxon>Pseudomonadaceae</taxon>
        <taxon>Geopseudomonas</taxon>
    </lineage>
</organism>
<protein>
    <submittedName>
        <fullName evidence="3">General secretion pathway protein G</fullName>
    </submittedName>
</protein>
<evidence type="ECO:0000256" key="1">
    <source>
        <dbReference type="ARBA" id="ARBA00022481"/>
    </source>
</evidence>
<sequence length="124" mass="13671">MHRRAGFTLVELLIVMAIIATLMTIAVPRYFSSLESSKETALRQSLSVMREALDHHYGDTGRYPDSLEALVEKRYLRQMPVDPITERSDLWVIVPPPAGAEGLVGDVKSGAPGVARDGTAYADW</sequence>
<dbReference type="InterPro" id="IPR000983">
    <property type="entry name" value="Bac_GSPG_pilin"/>
</dbReference>
<evidence type="ECO:0000313" key="4">
    <source>
        <dbReference type="Proteomes" id="UP000243084"/>
    </source>
</evidence>
<dbReference type="NCBIfam" id="TIGR02532">
    <property type="entry name" value="IV_pilin_GFxxxE"/>
    <property type="match status" value="1"/>
</dbReference>
<dbReference type="PROSITE" id="PS00409">
    <property type="entry name" value="PROKAR_NTER_METHYL"/>
    <property type="match status" value="1"/>
</dbReference>
<dbReference type="PANTHER" id="PTHR30093">
    <property type="entry name" value="GENERAL SECRETION PATHWAY PROTEIN G"/>
    <property type="match status" value="1"/>
</dbReference>
<dbReference type="AlphaFoldDB" id="A0A1I5Q478"/>
<keyword evidence="4" id="KW-1185">Reference proteome</keyword>
<reference evidence="4" key="1">
    <citation type="submission" date="2016-10" db="EMBL/GenBank/DDBJ databases">
        <authorList>
            <person name="Varghese N."/>
            <person name="Submissions S."/>
        </authorList>
    </citation>
    <scope>NUCLEOTIDE SEQUENCE [LARGE SCALE GENOMIC DNA]</scope>
    <source>
        <strain evidence="4">JCM 18195</strain>
    </source>
</reference>
<dbReference type="InterPro" id="IPR045584">
    <property type="entry name" value="Pilin-like"/>
</dbReference>
<dbReference type="Gene3D" id="3.30.700.10">
    <property type="entry name" value="Glycoprotein, Type 4 Pilin"/>
    <property type="match status" value="1"/>
</dbReference>
<dbReference type="PANTHER" id="PTHR30093:SF47">
    <property type="entry name" value="TYPE IV PILUS NON-CORE MINOR PILIN PILE"/>
    <property type="match status" value="1"/>
</dbReference>
<dbReference type="OrthoDB" id="9795612at2"/>
<dbReference type="GO" id="GO:0015628">
    <property type="term" value="P:protein secretion by the type II secretion system"/>
    <property type="evidence" value="ECO:0007669"/>
    <property type="project" value="InterPro"/>
</dbReference>
<keyword evidence="2" id="KW-1133">Transmembrane helix</keyword>
<dbReference type="EMBL" id="FOXM01000002">
    <property type="protein sequence ID" value="SFP41164.1"/>
    <property type="molecule type" value="Genomic_DNA"/>
</dbReference>
<dbReference type="Proteomes" id="UP000243084">
    <property type="component" value="Unassembled WGS sequence"/>
</dbReference>
<proteinExistence type="predicted"/>
<dbReference type="PRINTS" id="PR00813">
    <property type="entry name" value="BCTERIALGSPG"/>
</dbReference>
<gene>
    <name evidence="3" type="ORF">SAMN05216229_102186</name>
</gene>
<dbReference type="Pfam" id="PF07963">
    <property type="entry name" value="N_methyl"/>
    <property type="match status" value="1"/>
</dbReference>
<evidence type="ECO:0000256" key="2">
    <source>
        <dbReference type="SAM" id="Phobius"/>
    </source>
</evidence>
<keyword evidence="2" id="KW-0812">Transmembrane</keyword>
<name>A0A1I5Q478_9GAMM</name>
<dbReference type="InterPro" id="IPR012902">
    <property type="entry name" value="N_methyl_site"/>
</dbReference>
<dbReference type="SUPFAM" id="SSF54523">
    <property type="entry name" value="Pili subunits"/>
    <property type="match status" value="1"/>
</dbReference>
<keyword evidence="2" id="KW-0472">Membrane</keyword>
<dbReference type="GO" id="GO:0015627">
    <property type="term" value="C:type II protein secretion system complex"/>
    <property type="evidence" value="ECO:0007669"/>
    <property type="project" value="InterPro"/>
</dbReference>
<accession>A0A1I5Q478</accession>
<keyword evidence="1" id="KW-0488">Methylation</keyword>
<feature type="transmembrane region" description="Helical" evidence="2">
    <location>
        <begin position="12"/>
        <end position="31"/>
    </location>
</feature>
<evidence type="ECO:0000313" key="3">
    <source>
        <dbReference type="EMBL" id="SFP41164.1"/>
    </source>
</evidence>
<dbReference type="RefSeq" id="WP_092428234.1">
    <property type="nucleotide sequence ID" value="NZ_FOXM01000002.1"/>
</dbReference>